<dbReference type="GO" id="GO:0006508">
    <property type="term" value="P:proteolysis"/>
    <property type="evidence" value="ECO:0007669"/>
    <property type="project" value="UniProtKB-KW"/>
</dbReference>
<gene>
    <name evidence="1" type="ORF">SADO_02175</name>
</gene>
<keyword evidence="2" id="KW-1185">Reference proteome</keyword>
<evidence type="ECO:0000313" key="2">
    <source>
        <dbReference type="Proteomes" id="UP001460888"/>
    </source>
</evidence>
<dbReference type="InterPro" id="IPR021109">
    <property type="entry name" value="Peptidase_aspartic_dom_sf"/>
</dbReference>
<organism evidence="1 2">
    <name type="scientific">Salinisphaera dokdonensis CL-ES53</name>
    <dbReference type="NCBI Taxonomy" id="1304272"/>
    <lineage>
        <taxon>Bacteria</taxon>
        <taxon>Pseudomonadati</taxon>
        <taxon>Pseudomonadota</taxon>
        <taxon>Gammaproteobacteria</taxon>
        <taxon>Salinisphaerales</taxon>
        <taxon>Salinisphaeraceae</taxon>
        <taxon>Salinisphaera</taxon>
    </lineage>
</organism>
<keyword evidence="1" id="KW-0378">Hydrolase</keyword>
<dbReference type="Pfam" id="PF13975">
    <property type="entry name" value="gag-asp_proteas"/>
    <property type="match status" value="1"/>
</dbReference>
<proteinExistence type="predicted"/>
<accession>A0ABV2AWJ9</accession>
<name>A0ABV2AWJ9_9GAMM</name>
<dbReference type="Proteomes" id="UP001460888">
    <property type="component" value="Unassembled WGS sequence"/>
</dbReference>
<dbReference type="Gene3D" id="2.40.70.10">
    <property type="entry name" value="Acid Proteases"/>
    <property type="match status" value="1"/>
</dbReference>
<reference evidence="1 2" key="1">
    <citation type="submission" date="2013-03" db="EMBL/GenBank/DDBJ databases">
        <title>Salinisphaera dokdonensis CL-ES53 Genome Sequencing.</title>
        <authorList>
            <person name="Li C."/>
            <person name="Lai Q."/>
            <person name="Shao Z."/>
        </authorList>
    </citation>
    <scope>NUCLEOTIDE SEQUENCE [LARGE SCALE GENOMIC DNA]</scope>
    <source>
        <strain evidence="1 2">CL-ES53</strain>
    </source>
</reference>
<dbReference type="InterPro" id="IPR034122">
    <property type="entry name" value="Retropepsin-like_bacterial"/>
</dbReference>
<sequence length="169" mass="17700">MSSALQPLRPVLATFVLLGLLWWGFDTLLNQRAHPNRTLATGADGAQRLVLEASPGGHYLVPGEINGEPVSFLVDTGASHVAVPAHLAERLGLSRGRRIAVNTAAGRASAYDTTIDTIAIGGLSVSRVGGSINPAMNSDFVLLGMTFLRHVDLRQRGGQLIIEAAGGAQ</sequence>
<dbReference type="PROSITE" id="PS00141">
    <property type="entry name" value="ASP_PROTEASE"/>
    <property type="match status" value="1"/>
</dbReference>
<evidence type="ECO:0000313" key="1">
    <source>
        <dbReference type="EMBL" id="MES1928024.1"/>
    </source>
</evidence>
<dbReference type="EMBL" id="APND01000001">
    <property type="protein sequence ID" value="MES1928024.1"/>
    <property type="molecule type" value="Genomic_DNA"/>
</dbReference>
<protein>
    <submittedName>
        <fullName evidence="1">Clan AA aspartic protease</fullName>
    </submittedName>
</protein>
<keyword evidence="1" id="KW-0645">Protease</keyword>
<dbReference type="InterPro" id="IPR011969">
    <property type="entry name" value="Clan_AA_Asp_peptidase_C"/>
</dbReference>
<dbReference type="RefSeq" id="WP_353108845.1">
    <property type="nucleotide sequence ID" value="NZ_APND01000001.1"/>
</dbReference>
<dbReference type="InterPro" id="IPR001969">
    <property type="entry name" value="Aspartic_peptidase_AS"/>
</dbReference>
<comment type="caution">
    <text evidence="1">The sequence shown here is derived from an EMBL/GenBank/DDBJ whole genome shotgun (WGS) entry which is preliminary data.</text>
</comment>
<dbReference type="SUPFAM" id="SSF50630">
    <property type="entry name" value="Acid proteases"/>
    <property type="match status" value="1"/>
</dbReference>
<dbReference type="NCBIfam" id="TIGR02281">
    <property type="entry name" value="clan_AA_DTGA"/>
    <property type="match status" value="1"/>
</dbReference>
<dbReference type="GO" id="GO:0008233">
    <property type="term" value="F:peptidase activity"/>
    <property type="evidence" value="ECO:0007669"/>
    <property type="project" value="UniProtKB-KW"/>
</dbReference>
<dbReference type="CDD" id="cd05483">
    <property type="entry name" value="retropepsin_like_bacteria"/>
    <property type="match status" value="1"/>
</dbReference>